<feature type="compositionally biased region" description="Low complexity" evidence="1">
    <location>
        <begin position="190"/>
        <end position="225"/>
    </location>
</feature>
<dbReference type="GeneID" id="30968282"/>
<feature type="signal peptide" evidence="2">
    <location>
        <begin position="1"/>
        <end position="21"/>
    </location>
</feature>
<dbReference type="OrthoDB" id="4092496at2759"/>
<feature type="region of interest" description="Disordered" evidence="1">
    <location>
        <begin position="189"/>
        <end position="253"/>
    </location>
</feature>
<proteinExistence type="predicted"/>
<dbReference type="Proteomes" id="UP000095038">
    <property type="component" value="Unassembled WGS sequence"/>
</dbReference>
<feature type="chain" id="PRO_5008910431" description="Extracellular membrane protein CFEM domain-containing protein" evidence="2">
    <location>
        <begin position="22"/>
        <end position="271"/>
    </location>
</feature>
<keyword evidence="2" id="KW-0732">Signal</keyword>
<gene>
    <name evidence="3" type="ORF">ASCRUDRAFT_81678</name>
</gene>
<name>A0A1D2VDI7_9ASCO</name>
<feature type="compositionally biased region" description="Low complexity" evidence="1">
    <location>
        <begin position="139"/>
        <end position="155"/>
    </location>
</feature>
<keyword evidence="4" id="KW-1185">Reference proteome</keyword>
<protein>
    <recommendedName>
        <fullName evidence="5">Extracellular membrane protein CFEM domain-containing protein</fullName>
    </recommendedName>
</protein>
<feature type="region of interest" description="Disordered" evidence="1">
    <location>
        <begin position="139"/>
        <end position="169"/>
    </location>
</feature>
<sequence>MFFNSFAIITVASLQLFLSAANPLAEALAAALPKPLAEALAKAESASYGCHANCGYSILAARKCAEDGESDTGPYDLDCLCADDSQFNQLMVDCLDCAWCLYDDYWPFLTVAISECSTIPTTPTGTTCLPSSLATVDATGSESSAETTASDSSAEATEESSETVTITATSGGFSNSTATSVVSTQSNYNSTISRSSSSGITSASSGSSGSSESSESSESSGSSTVEDSEEASATESESASSSTSSSGSGSNAIRTGLVGTLLMTVFSVLFM</sequence>
<feature type="compositionally biased region" description="Low complexity" evidence="1">
    <location>
        <begin position="233"/>
        <end position="250"/>
    </location>
</feature>
<evidence type="ECO:0000256" key="1">
    <source>
        <dbReference type="SAM" id="MobiDB-lite"/>
    </source>
</evidence>
<reference evidence="4" key="1">
    <citation type="submission" date="2016-05" db="EMBL/GenBank/DDBJ databases">
        <title>Comparative genomics of biotechnologically important yeasts.</title>
        <authorList>
            <consortium name="DOE Joint Genome Institute"/>
            <person name="Riley R."/>
            <person name="Haridas S."/>
            <person name="Wolfe K.H."/>
            <person name="Lopes M.R."/>
            <person name="Hittinger C.T."/>
            <person name="Goker M."/>
            <person name="Salamov A."/>
            <person name="Wisecaver J."/>
            <person name="Long T.M."/>
            <person name="Aerts A.L."/>
            <person name="Barry K."/>
            <person name="Choi C."/>
            <person name="Clum A."/>
            <person name="Coughlan A.Y."/>
            <person name="Deshpande S."/>
            <person name="Douglass A.P."/>
            <person name="Hanson S.J."/>
            <person name="Klenk H.-P."/>
            <person name="Labutti K."/>
            <person name="Lapidus A."/>
            <person name="Lindquist E."/>
            <person name="Lipzen A."/>
            <person name="Meier-Kolthoff J.P."/>
            <person name="Ohm R.A."/>
            <person name="Otillar R.P."/>
            <person name="Pangilinan J."/>
            <person name="Peng Y."/>
            <person name="Rokas A."/>
            <person name="Rosa C.A."/>
            <person name="Scheuner C."/>
            <person name="Sibirny A.A."/>
            <person name="Slot J.C."/>
            <person name="Stielow J.B."/>
            <person name="Sun H."/>
            <person name="Kurtzman C.P."/>
            <person name="Blackwell M."/>
            <person name="Grigoriev I.V."/>
            <person name="Jeffries T.W."/>
        </authorList>
    </citation>
    <scope>NUCLEOTIDE SEQUENCE [LARGE SCALE GENOMIC DNA]</scope>
    <source>
        <strain evidence="4">DSM 1968</strain>
    </source>
</reference>
<evidence type="ECO:0008006" key="5">
    <source>
        <dbReference type="Google" id="ProtNLM"/>
    </source>
</evidence>
<evidence type="ECO:0000313" key="4">
    <source>
        <dbReference type="Proteomes" id="UP000095038"/>
    </source>
</evidence>
<dbReference type="AlphaFoldDB" id="A0A1D2VDI7"/>
<evidence type="ECO:0000256" key="2">
    <source>
        <dbReference type="SAM" id="SignalP"/>
    </source>
</evidence>
<dbReference type="InParanoid" id="A0A1D2VDI7"/>
<dbReference type="STRING" id="1344418.A0A1D2VDI7"/>
<dbReference type="RefSeq" id="XP_020046075.1">
    <property type="nucleotide sequence ID" value="XM_020194646.1"/>
</dbReference>
<organism evidence="3 4">
    <name type="scientific">Ascoidea rubescens DSM 1968</name>
    <dbReference type="NCBI Taxonomy" id="1344418"/>
    <lineage>
        <taxon>Eukaryota</taxon>
        <taxon>Fungi</taxon>
        <taxon>Dikarya</taxon>
        <taxon>Ascomycota</taxon>
        <taxon>Saccharomycotina</taxon>
        <taxon>Saccharomycetes</taxon>
        <taxon>Ascoideaceae</taxon>
        <taxon>Ascoidea</taxon>
    </lineage>
</organism>
<dbReference type="EMBL" id="KV454484">
    <property type="protein sequence ID" value="ODV59768.1"/>
    <property type="molecule type" value="Genomic_DNA"/>
</dbReference>
<accession>A0A1D2VDI7</accession>
<evidence type="ECO:0000313" key="3">
    <source>
        <dbReference type="EMBL" id="ODV59768.1"/>
    </source>
</evidence>